<proteinExistence type="predicted"/>
<dbReference type="OrthoDB" id="5988153at2759"/>
<feature type="region of interest" description="Disordered" evidence="1">
    <location>
        <begin position="148"/>
        <end position="172"/>
    </location>
</feature>
<dbReference type="AlphaFoldDB" id="A0A7I4YTQ2"/>
<dbReference type="InterPro" id="IPR058912">
    <property type="entry name" value="HTH_animal"/>
</dbReference>
<dbReference type="WBParaSite" id="HCON_00145700-00001">
    <property type="protein sequence ID" value="HCON_00145700-00001"/>
    <property type="gene ID" value="HCON_00145700"/>
</dbReference>
<evidence type="ECO:0000313" key="4">
    <source>
        <dbReference type="WBParaSite" id="HCON_00145700-00001"/>
    </source>
</evidence>
<sequence>MGQRLAPVLAIAYMLKIEKPVLDRRPVLYCRYVDDCFIACSTQKEMDICFVLLNSQADNMRFTGEKPNDTWLPFLNMQVQLERGFLRTKWCRKPTDKDILVHSRSAHPRKIKRAITANMIRTAKMVSSGGQEQVESVELARKVALPNGYPLRDQHYGRPPQRKPHEPRTENSEKVPFCLPFVSDSVSLDVRTALRKCGLGDTVRVVEGSPRNLKQRLV</sequence>
<dbReference type="PANTHER" id="PTHR21301">
    <property type="entry name" value="REVERSE TRANSCRIPTASE"/>
    <property type="match status" value="1"/>
</dbReference>
<accession>A0A7I4YTQ2</accession>
<dbReference type="Proteomes" id="UP000025227">
    <property type="component" value="Unplaced"/>
</dbReference>
<organism evidence="3 4">
    <name type="scientific">Haemonchus contortus</name>
    <name type="common">Barber pole worm</name>
    <dbReference type="NCBI Taxonomy" id="6289"/>
    <lineage>
        <taxon>Eukaryota</taxon>
        <taxon>Metazoa</taxon>
        <taxon>Ecdysozoa</taxon>
        <taxon>Nematoda</taxon>
        <taxon>Chromadorea</taxon>
        <taxon>Rhabditida</taxon>
        <taxon>Rhabditina</taxon>
        <taxon>Rhabditomorpha</taxon>
        <taxon>Strongyloidea</taxon>
        <taxon>Trichostrongylidae</taxon>
        <taxon>Haemonchus</taxon>
    </lineage>
</organism>
<evidence type="ECO:0000256" key="1">
    <source>
        <dbReference type="SAM" id="MobiDB-lite"/>
    </source>
</evidence>
<dbReference type="OMA" id="HEPRTEN"/>
<dbReference type="Pfam" id="PF26215">
    <property type="entry name" value="HTH_animal"/>
    <property type="match status" value="1"/>
</dbReference>
<keyword evidence="3" id="KW-1185">Reference proteome</keyword>
<feature type="domain" description="Helix-turn-helix" evidence="2">
    <location>
        <begin position="99"/>
        <end position="152"/>
    </location>
</feature>
<evidence type="ECO:0000313" key="3">
    <source>
        <dbReference type="Proteomes" id="UP000025227"/>
    </source>
</evidence>
<evidence type="ECO:0000259" key="2">
    <source>
        <dbReference type="Pfam" id="PF26215"/>
    </source>
</evidence>
<dbReference type="PANTHER" id="PTHR21301:SF10">
    <property type="entry name" value="REVERSE TRANSCRIPTASE DOMAIN-CONTAINING PROTEIN"/>
    <property type="match status" value="1"/>
</dbReference>
<reference evidence="4" key="1">
    <citation type="submission" date="2020-12" db="UniProtKB">
        <authorList>
            <consortium name="WormBaseParasite"/>
        </authorList>
    </citation>
    <scope>IDENTIFICATION</scope>
    <source>
        <strain evidence="4">MHco3</strain>
    </source>
</reference>
<protein>
    <submittedName>
        <fullName evidence="4">Reverse transcriptase domain-containing protein</fullName>
    </submittedName>
</protein>
<feature type="compositionally biased region" description="Basic and acidic residues" evidence="1">
    <location>
        <begin position="163"/>
        <end position="172"/>
    </location>
</feature>
<name>A0A7I4YTQ2_HAECO</name>